<evidence type="ECO:0000256" key="6">
    <source>
        <dbReference type="ARBA" id="ARBA00023136"/>
    </source>
</evidence>
<feature type="transmembrane region" description="Helical" evidence="9">
    <location>
        <begin position="57"/>
        <end position="84"/>
    </location>
</feature>
<protein>
    <submittedName>
        <fullName evidence="11">FtsQ-type POTRA domain-containing protein</fullName>
    </submittedName>
</protein>
<keyword evidence="7" id="KW-0131">Cell cycle</keyword>
<dbReference type="Gene3D" id="3.10.20.310">
    <property type="entry name" value="membrane protein fhac"/>
    <property type="match status" value="1"/>
</dbReference>
<comment type="subcellular location">
    <subcellularLocation>
        <location evidence="1">Membrane</location>
    </subcellularLocation>
</comment>
<evidence type="ECO:0000256" key="3">
    <source>
        <dbReference type="ARBA" id="ARBA00022618"/>
    </source>
</evidence>
<keyword evidence="6 9" id="KW-0472">Membrane</keyword>
<evidence type="ECO:0000256" key="9">
    <source>
        <dbReference type="SAM" id="Phobius"/>
    </source>
</evidence>
<dbReference type="RefSeq" id="WP_386674492.1">
    <property type="nucleotide sequence ID" value="NZ_JBHLTG010000008.1"/>
</dbReference>
<evidence type="ECO:0000256" key="1">
    <source>
        <dbReference type="ARBA" id="ARBA00004370"/>
    </source>
</evidence>
<dbReference type="InterPro" id="IPR034746">
    <property type="entry name" value="POTRA"/>
</dbReference>
<dbReference type="InterPro" id="IPR013685">
    <property type="entry name" value="POTRA_FtsQ_type"/>
</dbReference>
<comment type="caution">
    <text evidence="11">The sequence shown here is derived from an EMBL/GenBank/DDBJ whole genome shotgun (WGS) entry which is preliminary data.</text>
</comment>
<dbReference type="Proteomes" id="UP001589896">
    <property type="component" value="Unassembled WGS sequence"/>
</dbReference>
<reference evidence="11 12" key="1">
    <citation type="submission" date="2024-09" db="EMBL/GenBank/DDBJ databases">
        <authorList>
            <person name="Sun Q."/>
            <person name="Mori K."/>
        </authorList>
    </citation>
    <scope>NUCLEOTIDE SEQUENCE [LARGE SCALE GENOMIC DNA]</scope>
    <source>
        <strain evidence="11 12">KCTC 23076</strain>
    </source>
</reference>
<evidence type="ECO:0000256" key="4">
    <source>
        <dbReference type="ARBA" id="ARBA00022692"/>
    </source>
</evidence>
<name>A0ABV6S0C3_9GAMM</name>
<dbReference type="PANTHER" id="PTHR37820">
    <property type="entry name" value="CELL DIVISION PROTEIN DIVIB"/>
    <property type="match status" value="1"/>
</dbReference>
<keyword evidence="5 9" id="KW-1133">Transmembrane helix</keyword>
<evidence type="ECO:0000256" key="8">
    <source>
        <dbReference type="SAM" id="MobiDB-lite"/>
    </source>
</evidence>
<sequence>MSGPAVGPADDAAEERRRFPRRALSTQAQARRAARQRRRFEKGEIRRFTRRSRNRRLAVMAGLVLVVGMFGGVAAAVFSPLFALQQIQVRGVERVNAEEVHGALESQLGTPLALLDEGAIRERLSEFPLIRSFITELVPPDTLVVRITERAPVGAIPSDSGFELTDPAGVVVQTVQERPEGIPVIDVGDEGVPSTAFRSAAEVLLALPDDLAARVDTVTARTKDDVTLVLSGSDQRVLWGSAEQSVLKAQVLAALVADQGNSGPGQYDVSAPSIGVFRRD</sequence>
<feature type="compositionally biased region" description="Low complexity" evidence="8">
    <location>
        <begin position="22"/>
        <end position="31"/>
    </location>
</feature>
<evidence type="ECO:0000256" key="7">
    <source>
        <dbReference type="ARBA" id="ARBA00023306"/>
    </source>
</evidence>
<evidence type="ECO:0000313" key="12">
    <source>
        <dbReference type="Proteomes" id="UP001589896"/>
    </source>
</evidence>
<evidence type="ECO:0000259" key="10">
    <source>
        <dbReference type="PROSITE" id="PS51779"/>
    </source>
</evidence>
<evidence type="ECO:0000313" key="11">
    <source>
        <dbReference type="EMBL" id="MFC0681593.1"/>
    </source>
</evidence>
<evidence type="ECO:0000256" key="2">
    <source>
        <dbReference type="ARBA" id="ARBA00022475"/>
    </source>
</evidence>
<dbReference type="PANTHER" id="PTHR37820:SF1">
    <property type="entry name" value="CELL DIVISION PROTEIN FTSQ"/>
    <property type="match status" value="1"/>
</dbReference>
<keyword evidence="4 9" id="KW-0812">Transmembrane</keyword>
<dbReference type="InterPro" id="IPR050487">
    <property type="entry name" value="FtsQ_DivIB"/>
</dbReference>
<accession>A0ABV6S0C3</accession>
<keyword evidence="12" id="KW-1185">Reference proteome</keyword>
<dbReference type="PROSITE" id="PS51779">
    <property type="entry name" value="POTRA"/>
    <property type="match status" value="1"/>
</dbReference>
<evidence type="ECO:0000256" key="5">
    <source>
        <dbReference type="ARBA" id="ARBA00022989"/>
    </source>
</evidence>
<keyword evidence="3" id="KW-0132">Cell division</keyword>
<dbReference type="EMBL" id="JBHLTG010000008">
    <property type="protein sequence ID" value="MFC0681593.1"/>
    <property type="molecule type" value="Genomic_DNA"/>
</dbReference>
<feature type="region of interest" description="Disordered" evidence="8">
    <location>
        <begin position="1"/>
        <end position="38"/>
    </location>
</feature>
<gene>
    <name evidence="11" type="ORF">ACFFGH_27505</name>
</gene>
<organism evidence="11 12">
    <name type="scientific">Lysobacter korlensis</name>
    <dbReference type="NCBI Taxonomy" id="553636"/>
    <lineage>
        <taxon>Bacteria</taxon>
        <taxon>Pseudomonadati</taxon>
        <taxon>Pseudomonadota</taxon>
        <taxon>Gammaproteobacteria</taxon>
        <taxon>Lysobacterales</taxon>
        <taxon>Lysobacteraceae</taxon>
        <taxon>Lysobacter</taxon>
    </lineage>
</organism>
<dbReference type="Pfam" id="PF08478">
    <property type="entry name" value="POTRA_1"/>
    <property type="match status" value="1"/>
</dbReference>
<proteinExistence type="predicted"/>
<feature type="domain" description="POTRA" evidence="10">
    <location>
        <begin position="82"/>
        <end position="150"/>
    </location>
</feature>
<keyword evidence="2" id="KW-1003">Cell membrane</keyword>